<feature type="region of interest" description="Disordered" evidence="2">
    <location>
        <begin position="675"/>
        <end position="829"/>
    </location>
</feature>
<feature type="region of interest" description="Disordered" evidence="2">
    <location>
        <begin position="405"/>
        <end position="430"/>
    </location>
</feature>
<accession>A0AAE1C1M5</accession>
<dbReference type="EMBL" id="JAUTXT010000018">
    <property type="protein sequence ID" value="KAK3674729.1"/>
    <property type="molecule type" value="Genomic_DNA"/>
</dbReference>
<proteinExistence type="predicted"/>
<feature type="compositionally biased region" description="Low complexity" evidence="2">
    <location>
        <begin position="740"/>
        <end position="754"/>
    </location>
</feature>
<evidence type="ECO:0000256" key="1">
    <source>
        <dbReference type="SAM" id="Coils"/>
    </source>
</evidence>
<gene>
    <name evidence="4" type="ORF">LTR78_005451</name>
</gene>
<keyword evidence="3" id="KW-0812">Transmembrane</keyword>
<evidence type="ECO:0000313" key="5">
    <source>
        <dbReference type="Proteomes" id="UP001274830"/>
    </source>
</evidence>
<organism evidence="4 5">
    <name type="scientific">Recurvomyces mirabilis</name>
    <dbReference type="NCBI Taxonomy" id="574656"/>
    <lineage>
        <taxon>Eukaryota</taxon>
        <taxon>Fungi</taxon>
        <taxon>Dikarya</taxon>
        <taxon>Ascomycota</taxon>
        <taxon>Pezizomycotina</taxon>
        <taxon>Dothideomycetes</taxon>
        <taxon>Dothideomycetidae</taxon>
        <taxon>Mycosphaerellales</taxon>
        <taxon>Teratosphaeriaceae</taxon>
        <taxon>Recurvomyces</taxon>
    </lineage>
</organism>
<keyword evidence="1" id="KW-0175">Coiled coil</keyword>
<keyword evidence="5" id="KW-1185">Reference proteome</keyword>
<dbReference type="Proteomes" id="UP001274830">
    <property type="component" value="Unassembled WGS sequence"/>
</dbReference>
<sequence length="842" mass="94313">MVQQPGPVWTVVGGLATATTFFLLGRKTTTTTTTPPSPSPAQEEQAALTTVVVTMSTAYHGINDSKPTTEMLPAAGQRLRGDEPTDSSCAVTYEMGGVLHEWGCPKRKPVFSQFNTTISDEVSPPTSTNITASGEAAMPFTDTTLGFFVTLFFGVIGTVSVFCLLILLTERLGIALETLAGYIVWASEAFDEFQEYCIDHLRIYSGRWTLAESTLVDLNEELRRLRAKIYHHLATHTTDQEEVQDSRAQQARLKSEMAITRSRLEAEVASQQYRAQREQEGYYREMRWREYAEEELDRTKQEFELLKTLSVQLCTDRDSALYEAHHLRTTNEKLKEFEAKSQLNTHVKNKYEAMTESKVKLEEALKAITQSKTDLGKDLEAMIKTKADLDKKFEVLTESKFELEKQLKARSESKPDLSKKPEAMTDSKNDLGKKLEIMTQSKTELEKQLTTIKESKIPTEKNTLAAEELAATKTTISSGTQTVEHAPMSPPIAGAEHVDSGNLQRLQEKVDDLETENARLGRDLTSVQEKVNNAEARVSSTLAIASMRGLSLNQLENDLADKKEECTKHNDTHQSAILELKKTHRAELQKTLKEKTEANDQSYHADNVVNELKNILEDMFGEDVGENLIAAAKIQTDLTESEDEVDIVFKNLEITTCFDIVKNLLTVRGFIGEDSDSTSAVDDQQEELQSLSSEAEIGNPAPGGQTQEEQDDSALREFMMEHEDSDFEETEKKKEEQGQIDEVVQDQQDQQNAVVEEDAQDNAAVEPLSDQQVDTDGADEGSRSNTRNRNSRAREQSLAYGRAHPDTVPPPDSDLSGMNRSQRKRVLWQQEGAGWRSLGFRR</sequence>
<feature type="transmembrane region" description="Helical" evidence="3">
    <location>
        <begin position="145"/>
        <end position="168"/>
    </location>
</feature>
<reference evidence="4" key="1">
    <citation type="submission" date="2023-07" db="EMBL/GenBank/DDBJ databases">
        <title>Black Yeasts Isolated from many extreme environments.</title>
        <authorList>
            <person name="Coleine C."/>
            <person name="Stajich J.E."/>
            <person name="Selbmann L."/>
        </authorList>
    </citation>
    <scope>NUCLEOTIDE SEQUENCE</scope>
    <source>
        <strain evidence="4">CCFEE 5485</strain>
    </source>
</reference>
<name>A0AAE1C1M5_9PEZI</name>
<dbReference type="AlphaFoldDB" id="A0AAE1C1M5"/>
<comment type="caution">
    <text evidence="4">The sequence shown here is derived from an EMBL/GenBank/DDBJ whole genome shotgun (WGS) entry which is preliminary data.</text>
</comment>
<keyword evidence="3" id="KW-0472">Membrane</keyword>
<feature type="coiled-coil region" evidence="1">
    <location>
        <begin position="503"/>
        <end position="601"/>
    </location>
</feature>
<evidence type="ECO:0000256" key="3">
    <source>
        <dbReference type="SAM" id="Phobius"/>
    </source>
</evidence>
<evidence type="ECO:0000256" key="2">
    <source>
        <dbReference type="SAM" id="MobiDB-lite"/>
    </source>
</evidence>
<protein>
    <submittedName>
        <fullName evidence="4">Uncharacterized protein</fullName>
    </submittedName>
</protein>
<feature type="compositionally biased region" description="Basic and acidic residues" evidence="2">
    <location>
        <begin position="713"/>
        <end position="722"/>
    </location>
</feature>
<feature type="transmembrane region" description="Helical" evidence="3">
    <location>
        <begin position="6"/>
        <end position="24"/>
    </location>
</feature>
<evidence type="ECO:0000313" key="4">
    <source>
        <dbReference type="EMBL" id="KAK3674729.1"/>
    </source>
</evidence>
<keyword evidence="3" id="KW-1133">Transmembrane helix</keyword>